<gene>
    <name evidence="5" type="ORF">SAMN05216258_11921</name>
</gene>
<dbReference type="SUPFAM" id="SSF55811">
    <property type="entry name" value="Nudix"/>
    <property type="match status" value="1"/>
</dbReference>
<dbReference type="Proteomes" id="UP000199377">
    <property type="component" value="Unassembled WGS sequence"/>
</dbReference>
<dbReference type="OrthoDB" id="9816040at2"/>
<dbReference type="Pfam" id="PF00293">
    <property type="entry name" value="NUDIX"/>
    <property type="match status" value="1"/>
</dbReference>
<reference evidence="5 6" key="1">
    <citation type="submission" date="2016-10" db="EMBL/GenBank/DDBJ databases">
        <authorList>
            <person name="de Groot N.N."/>
        </authorList>
    </citation>
    <scope>NUCLEOTIDE SEQUENCE [LARGE SCALE GENOMIC DNA]</scope>
    <source>
        <strain evidence="5 6">CGMCC 1.11030</strain>
    </source>
</reference>
<proteinExistence type="inferred from homology"/>
<feature type="domain" description="Nudix hydrolase" evidence="4">
    <location>
        <begin position="16"/>
        <end position="148"/>
    </location>
</feature>
<dbReference type="Gene3D" id="3.90.79.10">
    <property type="entry name" value="Nucleoside Triphosphate Pyrophosphohydrolase"/>
    <property type="match status" value="1"/>
</dbReference>
<name>A0A1I3PQF1_9RHOB</name>
<dbReference type="STRING" id="1114924.SAMN05216258_11921"/>
<keyword evidence="6" id="KW-1185">Reference proteome</keyword>
<evidence type="ECO:0000313" key="5">
    <source>
        <dbReference type="EMBL" id="SFJ23501.1"/>
    </source>
</evidence>
<keyword evidence="2 3" id="KW-0378">Hydrolase</keyword>
<dbReference type="RefSeq" id="WP_092865991.1">
    <property type="nucleotide sequence ID" value="NZ_FOQH01000019.1"/>
</dbReference>
<dbReference type="PANTHER" id="PTHR43736">
    <property type="entry name" value="ADP-RIBOSE PYROPHOSPHATASE"/>
    <property type="match status" value="1"/>
</dbReference>
<protein>
    <submittedName>
        <fullName evidence="5">8-oxo-dGTP diphosphatase</fullName>
    </submittedName>
</protein>
<dbReference type="InterPro" id="IPR020476">
    <property type="entry name" value="Nudix_hydrolase"/>
</dbReference>
<dbReference type="EMBL" id="FOQH01000019">
    <property type="protein sequence ID" value="SFJ23501.1"/>
    <property type="molecule type" value="Genomic_DNA"/>
</dbReference>
<comment type="similarity">
    <text evidence="3">Belongs to the Nudix hydrolase family.</text>
</comment>
<sequence>MRRFGDPWRSDAPYRERPGAYAAILGSGPRTGRMLLAATPNEGEAFLLPGGGVDPGESPLRALTREVYEETGYSVQPLRRLGAFQQYRWMPDYQMWARKICHIYLCRAGRPLGPPVEPDHTPVWLPVAEAVRRLSVAGERHIVSRHLAARARRTAA</sequence>
<evidence type="ECO:0000256" key="3">
    <source>
        <dbReference type="RuleBase" id="RU003476"/>
    </source>
</evidence>
<evidence type="ECO:0000256" key="1">
    <source>
        <dbReference type="ARBA" id="ARBA00001946"/>
    </source>
</evidence>
<dbReference type="GO" id="GO:0016787">
    <property type="term" value="F:hydrolase activity"/>
    <property type="evidence" value="ECO:0007669"/>
    <property type="project" value="UniProtKB-KW"/>
</dbReference>
<dbReference type="InterPro" id="IPR015797">
    <property type="entry name" value="NUDIX_hydrolase-like_dom_sf"/>
</dbReference>
<dbReference type="PANTHER" id="PTHR43736:SF1">
    <property type="entry name" value="DIHYDRONEOPTERIN TRIPHOSPHATE DIPHOSPHATASE"/>
    <property type="match status" value="1"/>
</dbReference>
<dbReference type="PRINTS" id="PR00502">
    <property type="entry name" value="NUDIXFAMILY"/>
</dbReference>
<evidence type="ECO:0000256" key="2">
    <source>
        <dbReference type="ARBA" id="ARBA00022801"/>
    </source>
</evidence>
<dbReference type="PROSITE" id="PS51462">
    <property type="entry name" value="NUDIX"/>
    <property type="match status" value="1"/>
</dbReference>
<organism evidence="5 6">
    <name type="scientific">Albimonas pacifica</name>
    <dbReference type="NCBI Taxonomy" id="1114924"/>
    <lineage>
        <taxon>Bacteria</taxon>
        <taxon>Pseudomonadati</taxon>
        <taxon>Pseudomonadota</taxon>
        <taxon>Alphaproteobacteria</taxon>
        <taxon>Rhodobacterales</taxon>
        <taxon>Paracoccaceae</taxon>
        <taxon>Albimonas</taxon>
    </lineage>
</organism>
<dbReference type="InterPro" id="IPR000086">
    <property type="entry name" value="NUDIX_hydrolase_dom"/>
</dbReference>
<comment type="cofactor">
    <cofactor evidence="1">
        <name>Mg(2+)</name>
        <dbReference type="ChEBI" id="CHEBI:18420"/>
    </cofactor>
</comment>
<accession>A0A1I3PQF1</accession>
<dbReference type="InterPro" id="IPR020084">
    <property type="entry name" value="NUDIX_hydrolase_CS"/>
</dbReference>
<evidence type="ECO:0000259" key="4">
    <source>
        <dbReference type="PROSITE" id="PS51462"/>
    </source>
</evidence>
<evidence type="ECO:0000313" key="6">
    <source>
        <dbReference type="Proteomes" id="UP000199377"/>
    </source>
</evidence>
<dbReference type="AlphaFoldDB" id="A0A1I3PQF1"/>
<dbReference type="PROSITE" id="PS00893">
    <property type="entry name" value="NUDIX_BOX"/>
    <property type="match status" value="1"/>
</dbReference>